<protein>
    <submittedName>
        <fullName evidence="2">Uncharacterized protein</fullName>
    </submittedName>
</protein>
<gene>
    <name evidence="2" type="ORF">ACFFIC_03100</name>
</gene>
<sequence>MQRHPTFDDPFRRRAALPGREAAVGRFIGAEDEPWDPARPREEWTERERRGAAGLRAVRAVLGLTVPGGAVGLAVGLWRVFGAG</sequence>
<dbReference type="Proteomes" id="UP001589789">
    <property type="component" value="Unassembled WGS sequence"/>
</dbReference>
<reference evidence="2 3" key="1">
    <citation type="submission" date="2024-09" db="EMBL/GenBank/DDBJ databases">
        <authorList>
            <person name="Sun Q."/>
            <person name="Mori K."/>
        </authorList>
    </citation>
    <scope>NUCLEOTIDE SEQUENCE [LARGE SCALE GENOMIC DNA]</scope>
    <source>
        <strain evidence="2 3">CCM 7468</strain>
    </source>
</reference>
<keyword evidence="1" id="KW-0472">Membrane</keyword>
<keyword evidence="1" id="KW-1133">Transmembrane helix</keyword>
<comment type="caution">
    <text evidence="2">The sequence shown here is derived from an EMBL/GenBank/DDBJ whole genome shotgun (WGS) entry which is preliminary data.</text>
</comment>
<evidence type="ECO:0000313" key="2">
    <source>
        <dbReference type="EMBL" id="MFC0384535.1"/>
    </source>
</evidence>
<name>A0ABV6IP33_9PROT</name>
<proteinExistence type="predicted"/>
<feature type="transmembrane region" description="Helical" evidence="1">
    <location>
        <begin position="57"/>
        <end position="81"/>
    </location>
</feature>
<dbReference type="EMBL" id="JBHLVZ010000002">
    <property type="protein sequence ID" value="MFC0384535.1"/>
    <property type="molecule type" value="Genomic_DNA"/>
</dbReference>
<evidence type="ECO:0000313" key="3">
    <source>
        <dbReference type="Proteomes" id="UP001589789"/>
    </source>
</evidence>
<organism evidence="2 3">
    <name type="scientific">Muricoccus vinaceus</name>
    <dbReference type="NCBI Taxonomy" id="424704"/>
    <lineage>
        <taxon>Bacteria</taxon>
        <taxon>Pseudomonadati</taxon>
        <taxon>Pseudomonadota</taxon>
        <taxon>Alphaproteobacteria</taxon>
        <taxon>Acetobacterales</taxon>
        <taxon>Roseomonadaceae</taxon>
        <taxon>Muricoccus</taxon>
    </lineage>
</organism>
<accession>A0ABV6IP33</accession>
<keyword evidence="3" id="KW-1185">Reference proteome</keyword>
<keyword evidence="1" id="KW-0812">Transmembrane</keyword>
<evidence type="ECO:0000256" key="1">
    <source>
        <dbReference type="SAM" id="Phobius"/>
    </source>
</evidence>
<dbReference type="RefSeq" id="WP_377048596.1">
    <property type="nucleotide sequence ID" value="NZ_JBHLVZ010000002.1"/>
</dbReference>